<evidence type="ECO:0000259" key="10">
    <source>
        <dbReference type="Pfam" id="PF03553"/>
    </source>
</evidence>
<evidence type="ECO:0000256" key="9">
    <source>
        <dbReference type="SAM" id="Phobius"/>
    </source>
</evidence>
<feature type="transmembrane region" description="Helical" evidence="9">
    <location>
        <begin position="406"/>
        <end position="424"/>
    </location>
</feature>
<proteinExistence type="inferred from homology"/>
<dbReference type="PANTHER" id="PTHR33451">
    <property type="entry name" value="MALATE-2H(+)/NA(+)-LACTATE ANTIPORTER"/>
    <property type="match status" value="1"/>
</dbReference>
<dbReference type="RefSeq" id="WP_036172514.1">
    <property type="nucleotide sequence ID" value="NZ_AVCZ01000003.1"/>
</dbReference>
<sequence>MFSIEQKTKPSFFESVLLVVAIIFIISISISKFGATPHIPIIFSIFLLITYGLLKKVPFADLQSSMSAGASAGMGAVYIFILIGLLISGWIIGGTIPTLLYYGFSFVSPSFFFAIVFIVTGIIGIVIGSSLTTVATVGVAFIGIASALDISIAITAGAIVSGAFFGDKMSPLSDTTTLAAGTVNVDLFEHIKNMGWTTIPAFIITLIFYAALSPSIEVIDTSIINEYKTGLLTTNLVHGYALLPLIILIACTLFKIPAFITLAISAISGIVISYFHASLSLTGLFKVLYSGYVSTVGIESIDELLTRGGVSSMFFTIFLVILSLSMGGLLFALGIIQTLLSKVSTILNSVGSVITGSALTAISINTLVGEQYLSILLTGEAFKEKFRELSLHPKNLSRVMEDAGTVVNPLVPWSVCGLFIASTLEVSTLEYLPYTLFCLICPILTILFGWLNVTLTYTKED</sequence>
<keyword evidence="5 9" id="KW-0812">Transmembrane</keyword>
<dbReference type="OrthoDB" id="9762978at2"/>
<feature type="transmembrane region" description="Helical" evidence="9">
    <location>
        <begin position="346"/>
        <end position="368"/>
    </location>
</feature>
<dbReference type="PANTHER" id="PTHR33451:SF6">
    <property type="entry name" value="NA(+)_H(+) ANTIPORTER NHAC"/>
    <property type="match status" value="1"/>
</dbReference>
<dbReference type="InterPro" id="IPR018461">
    <property type="entry name" value="Na/H_Antiport_NhaC-like_C"/>
</dbReference>
<reference evidence="11 12" key="1">
    <citation type="submission" date="2014-02" db="EMBL/GenBank/DDBJ databases">
        <title>Draft genome sequence of Lysinibacillus massiliensis CCUG 49529.</title>
        <authorList>
            <person name="Zhang F."/>
            <person name="Wang G."/>
            <person name="Zhang L."/>
        </authorList>
    </citation>
    <scope>NUCLEOTIDE SEQUENCE [LARGE SCALE GENOMIC DNA]</scope>
    <source>
        <strain evidence="11 12">CCUG 49529</strain>
    </source>
</reference>
<feature type="transmembrane region" description="Helical" evidence="9">
    <location>
        <begin position="75"/>
        <end position="93"/>
    </location>
</feature>
<evidence type="ECO:0000256" key="3">
    <source>
        <dbReference type="ARBA" id="ARBA00022449"/>
    </source>
</evidence>
<dbReference type="GO" id="GO:0005886">
    <property type="term" value="C:plasma membrane"/>
    <property type="evidence" value="ECO:0007669"/>
    <property type="project" value="UniProtKB-SubCell"/>
</dbReference>
<keyword evidence="12" id="KW-1185">Reference proteome</keyword>
<evidence type="ECO:0000256" key="7">
    <source>
        <dbReference type="ARBA" id="ARBA00023136"/>
    </source>
</evidence>
<feature type="transmembrane region" description="Helical" evidence="9">
    <location>
        <begin position="12"/>
        <end position="31"/>
    </location>
</feature>
<comment type="similarity">
    <text evidence="8">Belongs to the NhaC Na(+)/H(+) (TC 2.A.35) antiporter family.</text>
</comment>
<comment type="subcellular location">
    <subcellularLocation>
        <location evidence="1">Cell membrane</location>
        <topology evidence="1">Multi-pass membrane protein</topology>
    </subcellularLocation>
</comment>
<evidence type="ECO:0000256" key="2">
    <source>
        <dbReference type="ARBA" id="ARBA00022448"/>
    </source>
</evidence>
<dbReference type="Pfam" id="PF03553">
    <property type="entry name" value="Na_H_antiporter"/>
    <property type="match status" value="1"/>
</dbReference>
<feature type="transmembrane region" description="Helical" evidence="9">
    <location>
        <begin position="139"/>
        <end position="165"/>
    </location>
</feature>
<feature type="transmembrane region" description="Helical" evidence="9">
    <location>
        <begin position="37"/>
        <end position="54"/>
    </location>
</feature>
<feature type="domain" description="Na+/H+ antiporter NhaC-like C-terminal" evidence="10">
    <location>
        <begin position="162"/>
        <end position="452"/>
    </location>
</feature>
<feature type="transmembrane region" description="Helical" evidence="9">
    <location>
        <begin position="99"/>
        <end position="127"/>
    </location>
</feature>
<keyword evidence="4" id="KW-1003">Cell membrane</keyword>
<gene>
    <name evidence="11" type="ORF">CD30_03670</name>
</gene>
<accession>A0A0A3J9Y8</accession>
<protein>
    <submittedName>
        <fullName evidence="11">Sodium:proton antiporter</fullName>
    </submittedName>
</protein>
<dbReference type="GO" id="GO:0015297">
    <property type="term" value="F:antiporter activity"/>
    <property type="evidence" value="ECO:0007669"/>
    <property type="project" value="UniProtKB-KW"/>
</dbReference>
<feature type="transmembrane region" description="Helical" evidence="9">
    <location>
        <begin position="232"/>
        <end position="250"/>
    </location>
</feature>
<feature type="transmembrane region" description="Helical" evidence="9">
    <location>
        <begin position="194"/>
        <end position="212"/>
    </location>
</feature>
<feature type="transmembrane region" description="Helical" evidence="9">
    <location>
        <begin position="431"/>
        <end position="451"/>
    </location>
</feature>
<keyword evidence="3" id="KW-0050">Antiport</keyword>
<dbReference type="InterPro" id="IPR052180">
    <property type="entry name" value="NhaC_Na-H+_Antiporter"/>
</dbReference>
<evidence type="ECO:0000256" key="6">
    <source>
        <dbReference type="ARBA" id="ARBA00022989"/>
    </source>
</evidence>
<feature type="transmembrane region" description="Helical" evidence="9">
    <location>
        <begin position="313"/>
        <end position="334"/>
    </location>
</feature>
<feature type="transmembrane region" description="Helical" evidence="9">
    <location>
        <begin position="256"/>
        <end position="277"/>
    </location>
</feature>
<evidence type="ECO:0000256" key="1">
    <source>
        <dbReference type="ARBA" id="ARBA00004651"/>
    </source>
</evidence>
<evidence type="ECO:0000256" key="4">
    <source>
        <dbReference type="ARBA" id="ARBA00022475"/>
    </source>
</evidence>
<comment type="caution">
    <text evidence="11">The sequence shown here is derived from an EMBL/GenBank/DDBJ whole genome shotgun (WGS) entry which is preliminary data.</text>
</comment>
<keyword evidence="6 9" id="KW-1133">Transmembrane helix</keyword>
<keyword evidence="2" id="KW-0813">Transport</keyword>
<dbReference type="EMBL" id="JPVQ01000003">
    <property type="protein sequence ID" value="KGR92013.1"/>
    <property type="molecule type" value="Genomic_DNA"/>
</dbReference>
<name>A0A0A3J9Y8_9BACL</name>
<evidence type="ECO:0000313" key="12">
    <source>
        <dbReference type="Proteomes" id="UP000030595"/>
    </source>
</evidence>
<evidence type="ECO:0000256" key="5">
    <source>
        <dbReference type="ARBA" id="ARBA00022692"/>
    </source>
</evidence>
<dbReference type="eggNOG" id="COG1757">
    <property type="taxonomic scope" value="Bacteria"/>
</dbReference>
<dbReference type="NCBIfam" id="TIGR00931">
    <property type="entry name" value="antiport_nhaC"/>
    <property type="match status" value="1"/>
</dbReference>
<evidence type="ECO:0000256" key="8">
    <source>
        <dbReference type="ARBA" id="ARBA00038435"/>
    </source>
</evidence>
<dbReference type="InterPro" id="IPR004770">
    <property type="entry name" value="Na/H_antiport_NhaC"/>
</dbReference>
<keyword evidence="7 9" id="KW-0472">Membrane</keyword>
<evidence type="ECO:0000313" key="11">
    <source>
        <dbReference type="EMBL" id="KGR92013.1"/>
    </source>
</evidence>
<dbReference type="Proteomes" id="UP000030595">
    <property type="component" value="Unassembled WGS sequence"/>
</dbReference>
<dbReference type="AlphaFoldDB" id="A0A0A3J9Y8"/>
<organism evidence="11 12">
    <name type="scientific">Ureibacillus massiliensis 4400831 = CIP 108448 = CCUG 49529</name>
    <dbReference type="NCBI Taxonomy" id="1211035"/>
    <lineage>
        <taxon>Bacteria</taxon>
        <taxon>Bacillati</taxon>
        <taxon>Bacillota</taxon>
        <taxon>Bacilli</taxon>
        <taxon>Bacillales</taxon>
        <taxon>Caryophanaceae</taxon>
        <taxon>Ureibacillus</taxon>
    </lineage>
</organism>